<evidence type="ECO:0000313" key="3">
    <source>
        <dbReference type="EMBL" id="MBK1791610.1"/>
    </source>
</evidence>
<dbReference type="GO" id="GO:0032259">
    <property type="term" value="P:methylation"/>
    <property type="evidence" value="ECO:0007669"/>
    <property type="project" value="UniProtKB-KW"/>
</dbReference>
<dbReference type="InterPro" id="IPR003788">
    <property type="entry name" value="NDUFAF7"/>
</dbReference>
<proteinExistence type="predicted"/>
<accession>A0A8J7SIQ1</accession>
<dbReference type="SUPFAM" id="SSF53335">
    <property type="entry name" value="S-adenosyl-L-methionine-dependent methyltransferases"/>
    <property type="match status" value="1"/>
</dbReference>
<protein>
    <submittedName>
        <fullName evidence="3">SAM-dependent methyltransferase</fullName>
    </submittedName>
</protein>
<evidence type="ECO:0000256" key="1">
    <source>
        <dbReference type="ARBA" id="ARBA00022603"/>
    </source>
</evidence>
<dbReference type="PANTHER" id="PTHR12049:SF7">
    <property type="entry name" value="PROTEIN ARGININE METHYLTRANSFERASE NDUFAF7, MITOCHONDRIAL"/>
    <property type="match status" value="1"/>
</dbReference>
<dbReference type="GO" id="GO:0035243">
    <property type="term" value="F:protein-arginine omega-N symmetric methyltransferase activity"/>
    <property type="evidence" value="ECO:0007669"/>
    <property type="project" value="TreeGrafter"/>
</dbReference>
<name>A0A8J7SIQ1_9BACT</name>
<dbReference type="Proteomes" id="UP000624703">
    <property type="component" value="Unassembled WGS sequence"/>
</dbReference>
<sequence>MHSNATPGLHELIVEEIKASGDMPFNRFMQLALYHPEYGYYASGTKRVGKSADFITSVSIGSIFGTILAHRLHQYWQQSGQWKSFSIIEPAAHDGTLAFDILTTARTLDEAFFKAIDYQLVEPNKRLQQEQVEKLSAEFDGKFSQFTELSEISNQQGAIISNELVDAFPVHLFQRSEADDDQPWLERFVTLDENDQLIWQTAPTSNAQLRQLFDQLAPHAHAYPAGYQGEFNTAIESFAKQASQALSRGIFITIDYGHLQEELYHPARVEGTLQTYSKHQKDDNPLVDVGNRDITCHIDFTRLQRASEAYGFSKMKHNTQGNYLTTNGAPWLISLEKNPPADLPHLIKQFQTLTHPAMLGTKFQVLEGEK</sequence>
<dbReference type="InterPro" id="IPR038375">
    <property type="entry name" value="NDUFAF7_sf"/>
</dbReference>
<dbReference type="Pfam" id="PF02636">
    <property type="entry name" value="Methyltransf_28"/>
    <property type="match status" value="1"/>
</dbReference>
<dbReference type="Gene3D" id="3.40.50.12710">
    <property type="match status" value="1"/>
</dbReference>
<keyword evidence="4" id="KW-1185">Reference proteome</keyword>
<dbReference type="AlphaFoldDB" id="A0A8J7SIQ1"/>
<dbReference type="InterPro" id="IPR029063">
    <property type="entry name" value="SAM-dependent_MTases_sf"/>
</dbReference>
<keyword evidence="1 3" id="KW-0489">Methyltransferase</keyword>
<dbReference type="PANTHER" id="PTHR12049">
    <property type="entry name" value="PROTEIN ARGININE METHYLTRANSFERASE NDUFAF7, MITOCHONDRIAL"/>
    <property type="match status" value="1"/>
</dbReference>
<comment type="caution">
    <text evidence="3">The sequence shown here is derived from an EMBL/GenBank/DDBJ whole genome shotgun (WGS) entry which is preliminary data.</text>
</comment>
<keyword evidence="2" id="KW-0808">Transferase</keyword>
<evidence type="ECO:0000256" key="2">
    <source>
        <dbReference type="ARBA" id="ARBA00022679"/>
    </source>
</evidence>
<gene>
    <name evidence="3" type="ORF">JIN82_10650</name>
</gene>
<dbReference type="RefSeq" id="WP_200311606.1">
    <property type="nucleotide sequence ID" value="NZ_JAENIM010000039.1"/>
</dbReference>
<organism evidence="3 4">
    <name type="scientific">Persicirhabdus sediminis</name>
    <dbReference type="NCBI Taxonomy" id="454144"/>
    <lineage>
        <taxon>Bacteria</taxon>
        <taxon>Pseudomonadati</taxon>
        <taxon>Verrucomicrobiota</taxon>
        <taxon>Verrucomicrobiia</taxon>
        <taxon>Verrucomicrobiales</taxon>
        <taxon>Verrucomicrobiaceae</taxon>
        <taxon>Persicirhabdus</taxon>
    </lineage>
</organism>
<evidence type="ECO:0000313" key="4">
    <source>
        <dbReference type="Proteomes" id="UP000624703"/>
    </source>
</evidence>
<dbReference type="EMBL" id="JAENIM010000039">
    <property type="protein sequence ID" value="MBK1791610.1"/>
    <property type="molecule type" value="Genomic_DNA"/>
</dbReference>
<reference evidence="3" key="1">
    <citation type="submission" date="2021-01" db="EMBL/GenBank/DDBJ databases">
        <title>Modified the classification status of verrucomicrobia.</title>
        <authorList>
            <person name="Feng X."/>
        </authorList>
    </citation>
    <scope>NUCLEOTIDE SEQUENCE</scope>
    <source>
        <strain evidence="3">_KCTC 22039</strain>
    </source>
</reference>